<feature type="domain" description="Tetrapyrrole methylase" evidence="7">
    <location>
        <begin position="33"/>
        <end position="239"/>
    </location>
</feature>
<evidence type="ECO:0000256" key="6">
    <source>
        <dbReference type="SAM" id="MobiDB-lite"/>
    </source>
</evidence>
<dbReference type="AlphaFoldDB" id="A0A3A5M7G2"/>
<dbReference type="NCBIfam" id="NF004790">
    <property type="entry name" value="PRK06136.1"/>
    <property type="match status" value="1"/>
</dbReference>
<dbReference type="SUPFAM" id="SSF53790">
    <property type="entry name" value="Tetrapyrrole methylase"/>
    <property type="match status" value="1"/>
</dbReference>
<dbReference type="EMBL" id="QZVS01000097">
    <property type="protein sequence ID" value="RJT84675.1"/>
    <property type="molecule type" value="Genomic_DNA"/>
</dbReference>
<dbReference type="PANTHER" id="PTHR45790">
    <property type="entry name" value="SIROHEME SYNTHASE-RELATED"/>
    <property type="match status" value="1"/>
</dbReference>
<proteinExistence type="predicted"/>
<evidence type="ECO:0000256" key="3">
    <source>
        <dbReference type="ARBA" id="ARBA00022679"/>
    </source>
</evidence>
<dbReference type="FunFam" id="3.40.1010.10:FF:000001">
    <property type="entry name" value="Siroheme synthase"/>
    <property type="match status" value="1"/>
</dbReference>
<evidence type="ECO:0000256" key="5">
    <source>
        <dbReference type="ARBA" id="ARBA00023244"/>
    </source>
</evidence>
<keyword evidence="2 8" id="KW-0489">Methyltransferase</keyword>
<evidence type="ECO:0000313" key="8">
    <source>
        <dbReference type="EMBL" id="RJT84675.1"/>
    </source>
</evidence>
<dbReference type="InterPro" id="IPR035996">
    <property type="entry name" value="4pyrrol_Methylase_sf"/>
</dbReference>
<dbReference type="PANTHER" id="PTHR45790:SF3">
    <property type="entry name" value="S-ADENOSYL-L-METHIONINE-DEPENDENT UROPORPHYRINOGEN III METHYLTRANSFERASE, CHLOROPLASTIC"/>
    <property type="match status" value="1"/>
</dbReference>
<dbReference type="InterPro" id="IPR006366">
    <property type="entry name" value="CobA/CysG_C"/>
</dbReference>
<keyword evidence="5" id="KW-0627">Porphyrin biosynthesis</keyword>
<dbReference type="InterPro" id="IPR014776">
    <property type="entry name" value="4pyrrole_Mease_sub2"/>
</dbReference>
<feature type="compositionally biased region" description="Low complexity" evidence="6">
    <location>
        <begin position="7"/>
        <end position="26"/>
    </location>
</feature>
<protein>
    <recommendedName>
        <fullName evidence="1">uroporphyrinogen-III C-methyltransferase</fullName>
        <ecNumber evidence="1">2.1.1.107</ecNumber>
    </recommendedName>
</protein>
<comment type="caution">
    <text evidence="8">The sequence shown here is derived from an EMBL/GenBank/DDBJ whole genome shotgun (WGS) entry which is preliminary data.</text>
</comment>
<gene>
    <name evidence="8" type="primary">cobA</name>
    <name evidence="8" type="ORF">D6T64_21225</name>
</gene>
<evidence type="ECO:0000259" key="7">
    <source>
        <dbReference type="Pfam" id="PF00590"/>
    </source>
</evidence>
<feature type="region of interest" description="Disordered" evidence="6">
    <location>
        <begin position="1"/>
        <end position="27"/>
    </location>
</feature>
<dbReference type="Proteomes" id="UP000272015">
    <property type="component" value="Unassembled WGS sequence"/>
</dbReference>
<accession>A0A3A5M7G2</accession>
<dbReference type="InterPro" id="IPR014777">
    <property type="entry name" value="4pyrrole_Mease_sub1"/>
</dbReference>
<name>A0A3A5M7G2_9MICO</name>
<dbReference type="Gene3D" id="3.30.950.10">
    <property type="entry name" value="Methyltransferase, Cobalt-precorrin-4 Transmethylase, Domain 2"/>
    <property type="match status" value="1"/>
</dbReference>
<dbReference type="EC" id="2.1.1.107" evidence="1"/>
<organism evidence="8 9">
    <name type="scientific">Cryobacterium melibiosiphilum</name>
    <dbReference type="NCBI Taxonomy" id="995039"/>
    <lineage>
        <taxon>Bacteria</taxon>
        <taxon>Bacillati</taxon>
        <taxon>Actinomycetota</taxon>
        <taxon>Actinomycetes</taxon>
        <taxon>Micrococcales</taxon>
        <taxon>Microbacteriaceae</taxon>
        <taxon>Cryobacterium</taxon>
    </lineage>
</organism>
<dbReference type="OrthoDB" id="9815856at2"/>
<dbReference type="GO" id="GO:0019354">
    <property type="term" value="P:siroheme biosynthetic process"/>
    <property type="evidence" value="ECO:0007669"/>
    <property type="project" value="InterPro"/>
</dbReference>
<dbReference type="GO" id="GO:0032259">
    <property type="term" value="P:methylation"/>
    <property type="evidence" value="ECO:0007669"/>
    <property type="project" value="UniProtKB-KW"/>
</dbReference>
<keyword evidence="3 8" id="KW-0808">Transferase</keyword>
<dbReference type="Gene3D" id="3.40.1010.10">
    <property type="entry name" value="Cobalt-precorrin-4 Transmethylase, Domain 1"/>
    <property type="match status" value="1"/>
</dbReference>
<dbReference type="GO" id="GO:0004851">
    <property type="term" value="F:uroporphyrin-III C-methyltransferase activity"/>
    <property type="evidence" value="ECO:0007669"/>
    <property type="project" value="UniProtKB-EC"/>
</dbReference>
<keyword evidence="4" id="KW-0949">S-adenosyl-L-methionine</keyword>
<keyword evidence="9" id="KW-1185">Reference proteome</keyword>
<evidence type="ECO:0000313" key="9">
    <source>
        <dbReference type="Proteomes" id="UP000272015"/>
    </source>
</evidence>
<evidence type="ECO:0000256" key="2">
    <source>
        <dbReference type="ARBA" id="ARBA00022603"/>
    </source>
</evidence>
<sequence length="285" mass="29029">MTARNSGLTEPGAGLTETGAGLTEPGSRPVGSVALVGGGPGAGELLTVAAVAALSAATVVLYDRLAPHETLRALAPQAVLINVGKHPGNHAISQTDIEALLVEHALTGARVVRLKGGDPYVFGRGSEEVLACHRNGIPVTVISGVTSAIAVPAAAGIPLTHRGLSHGFTVMSGHAPLTDRELEGLTLLGSTIVVLMGVGTLPTLSQGLLRHGMDADMPVAIIERGFSETQRTTIATLATVLFESARVGVTSPAVLVIGEVVRLAYDGDLSAEDLLRRAGEFAAVD</sequence>
<evidence type="ECO:0000256" key="4">
    <source>
        <dbReference type="ARBA" id="ARBA00022691"/>
    </source>
</evidence>
<dbReference type="NCBIfam" id="TIGR01469">
    <property type="entry name" value="cobA_cysG_Cterm"/>
    <property type="match status" value="1"/>
</dbReference>
<reference evidence="8 9" key="1">
    <citation type="submission" date="2018-09" db="EMBL/GenBank/DDBJ databases">
        <title>Novel species of Cryobacterium.</title>
        <authorList>
            <person name="Liu Q."/>
            <person name="Xin Y.-H."/>
        </authorList>
    </citation>
    <scope>NUCLEOTIDE SEQUENCE [LARGE SCALE GENOMIC DNA]</scope>
    <source>
        <strain evidence="8 9">Hh39</strain>
    </source>
</reference>
<dbReference type="InterPro" id="IPR050161">
    <property type="entry name" value="Siro_Cobalamin_biosynth"/>
</dbReference>
<evidence type="ECO:0000256" key="1">
    <source>
        <dbReference type="ARBA" id="ARBA00012162"/>
    </source>
</evidence>
<dbReference type="Pfam" id="PF00590">
    <property type="entry name" value="TP_methylase"/>
    <property type="match status" value="1"/>
</dbReference>
<dbReference type="InterPro" id="IPR000878">
    <property type="entry name" value="4pyrrol_Mease"/>
</dbReference>
<dbReference type="CDD" id="cd11642">
    <property type="entry name" value="SUMT"/>
    <property type="match status" value="1"/>
</dbReference>